<dbReference type="InterPro" id="IPR031101">
    <property type="entry name" value="Ctr9"/>
</dbReference>
<reference evidence="4" key="1">
    <citation type="submission" date="2020-10" db="EMBL/GenBank/DDBJ databases">
        <authorList>
            <person name="Gilroy R."/>
        </authorList>
    </citation>
    <scope>NUCLEOTIDE SEQUENCE</scope>
    <source>
        <strain evidence="4">CHK154-7741</strain>
    </source>
</reference>
<dbReference type="GO" id="GO:0006355">
    <property type="term" value="P:regulation of DNA-templated transcription"/>
    <property type="evidence" value="ECO:0007669"/>
    <property type="project" value="InterPro"/>
</dbReference>
<feature type="repeat" description="TPR" evidence="3">
    <location>
        <begin position="131"/>
        <end position="164"/>
    </location>
</feature>
<reference evidence="4" key="2">
    <citation type="journal article" date="2021" name="PeerJ">
        <title>Extensive microbial diversity within the chicken gut microbiome revealed by metagenomics and culture.</title>
        <authorList>
            <person name="Gilroy R."/>
            <person name="Ravi A."/>
            <person name="Getino M."/>
            <person name="Pursley I."/>
            <person name="Horton D.L."/>
            <person name="Alikhan N.F."/>
            <person name="Baker D."/>
            <person name="Gharbi K."/>
            <person name="Hall N."/>
            <person name="Watson M."/>
            <person name="Adriaenssens E.M."/>
            <person name="Foster-Nyarko E."/>
            <person name="Jarju S."/>
            <person name="Secka A."/>
            <person name="Antonio M."/>
            <person name="Oren A."/>
            <person name="Chaudhuri R.R."/>
            <person name="La Ragione R."/>
            <person name="Hildebrand F."/>
            <person name="Pallen M.J."/>
        </authorList>
    </citation>
    <scope>NUCLEOTIDE SEQUENCE</scope>
    <source>
        <strain evidence="4">CHK154-7741</strain>
    </source>
</reference>
<protein>
    <recommendedName>
        <fullName evidence="6">Tetratricopeptide repeat protein</fullName>
    </recommendedName>
</protein>
<accession>A0A9D1SRS6</accession>
<keyword evidence="2 3" id="KW-0802">TPR repeat</keyword>
<evidence type="ECO:0000256" key="2">
    <source>
        <dbReference type="ARBA" id="ARBA00022803"/>
    </source>
</evidence>
<comment type="caution">
    <text evidence="4">The sequence shown here is derived from an EMBL/GenBank/DDBJ whole genome shotgun (WGS) entry which is preliminary data.</text>
</comment>
<dbReference type="InterPro" id="IPR019734">
    <property type="entry name" value="TPR_rpt"/>
</dbReference>
<dbReference type="PANTHER" id="PTHR14027">
    <property type="entry name" value="RNA POLYMERASE-ASSOCIATED PROTEIN CTR9"/>
    <property type="match status" value="1"/>
</dbReference>
<dbReference type="InterPro" id="IPR011990">
    <property type="entry name" value="TPR-like_helical_dom_sf"/>
</dbReference>
<name>A0A9D1SRS6_9CLOT</name>
<dbReference type="GO" id="GO:0000993">
    <property type="term" value="F:RNA polymerase II complex binding"/>
    <property type="evidence" value="ECO:0007669"/>
    <property type="project" value="TreeGrafter"/>
</dbReference>
<evidence type="ECO:0000313" key="4">
    <source>
        <dbReference type="EMBL" id="HIU92441.1"/>
    </source>
</evidence>
<evidence type="ECO:0000256" key="1">
    <source>
        <dbReference type="ARBA" id="ARBA00022737"/>
    </source>
</evidence>
<dbReference type="Proteomes" id="UP000886748">
    <property type="component" value="Unassembled WGS sequence"/>
</dbReference>
<organism evidence="4 5">
    <name type="scientific">Candidatus Limenecus avicola</name>
    <dbReference type="NCBI Taxonomy" id="2840847"/>
    <lineage>
        <taxon>Bacteria</taxon>
        <taxon>Bacillati</taxon>
        <taxon>Bacillota</taxon>
        <taxon>Clostridia</taxon>
        <taxon>Eubacteriales</taxon>
        <taxon>Clostridiaceae</taxon>
        <taxon>Clostridiaceae incertae sedis</taxon>
        <taxon>Candidatus Limenecus</taxon>
    </lineage>
</organism>
<dbReference type="PROSITE" id="PS50005">
    <property type="entry name" value="TPR"/>
    <property type="match status" value="1"/>
</dbReference>
<dbReference type="Pfam" id="PF13174">
    <property type="entry name" value="TPR_6"/>
    <property type="match status" value="1"/>
</dbReference>
<gene>
    <name evidence="4" type="ORF">IAD26_04835</name>
</gene>
<keyword evidence="1" id="KW-0677">Repeat</keyword>
<dbReference type="SUPFAM" id="SSF48452">
    <property type="entry name" value="TPR-like"/>
    <property type="match status" value="1"/>
</dbReference>
<dbReference type="EMBL" id="DVOD01000033">
    <property type="protein sequence ID" value="HIU92441.1"/>
    <property type="molecule type" value="Genomic_DNA"/>
</dbReference>
<sequence length="186" mass="21616">MFINTAYSRETPVESEANSYCVKGDKILDYYDKLEDKSNPDKYLNAAKYFYYQASRLDISNQNALIGHARIALFKGNTRDAKNALMMALNFNEVNPRVSFYLGETFFAEGEYTQAIDFYHWAYTHGYKYDYKTNLKLGICYEKLDDIKLSKYHYKNAIKINPSSVEANARLQGIDSVNVNYQQNFN</sequence>
<dbReference type="SMART" id="SM00028">
    <property type="entry name" value="TPR"/>
    <property type="match status" value="2"/>
</dbReference>
<evidence type="ECO:0000256" key="3">
    <source>
        <dbReference type="PROSITE-ProRule" id="PRU00339"/>
    </source>
</evidence>
<evidence type="ECO:0008006" key="6">
    <source>
        <dbReference type="Google" id="ProtNLM"/>
    </source>
</evidence>
<proteinExistence type="predicted"/>
<evidence type="ECO:0000313" key="5">
    <source>
        <dbReference type="Proteomes" id="UP000886748"/>
    </source>
</evidence>
<dbReference type="Gene3D" id="1.25.40.10">
    <property type="entry name" value="Tetratricopeptide repeat domain"/>
    <property type="match status" value="1"/>
</dbReference>
<dbReference type="GO" id="GO:0006368">
    <property type="term" value="P:transcription elongation by RNA polymerase II"/>
    <property type="evidence" value="ECO:0007669"/>
    <property type="project" value="TreeGrafter"/>
</dbReference>
<dbReference type="AlphaFoldDB" id="A0A9D1SRS6"/>
<dbReference type="PANTHER" id="PTHR14027:SF2">
    <property type="entry name" value="RNA POLYMERASE-ASSOCIATED PROTEIN CTR9 HOMOLOG"/>
    <property type="match status" value="1"/>
</dbReference>